<dbReference type="InterPro" id="IPR025673">
    <property type="entry name" value="PCYCGC"/>
</dbReference>
<proteinExistence type="predicted"/>
<keyword evidence="2" id="KW-1185">Reference proteome</keyword>
<evidence type="ECO:0000313" key="1">
    <source>
        <dbReference type="EMBL" id="MFC6644098.1"/>
    </source>
</evidence>
<organism evidence="1 2">
    <name type="scientific">Granulicella cerasi</name>
    <dbReference type="NCBI Taxonomy" id="741063"/>
    <lineage>
        <taxon>Bacteria</taxon>
        <taxon>Pseudomonadati</taxon>
        <taxon>Acidobacteriota</taxon>
        <taxon>Terriglobia</taxon>
        <taxon>Terriglobales</taxon>
        <taxon>Acidobacteriaceae</taxon>
        <taxon>Granulicella</taxon>
    </lineage>
</organism>
<dbReference type="NCBIfam" id="NF041379">
    <property type="entry name" value="OS_HP4_CYCXC"/>
    <property type="match status" value="1"/>
</dbReference>
<protein>
    <submittedName>
        <fullName evidence="1">CYCXC family (Seleno)protein</fullName>
    </submittedName>
</protein>
<dbReference type="Pfam" id="PF13798">
    <property type="entry name" value="PCYCGC"/>
    <property type="match status" value="1"/>
</dbReference>
<gene>
    <name evidence="1" type="ORF">ACFQBQ_00510</name>
</gene>
<dbReference type="Proteomes" id="UP001596391">
    <property type="component" value="Unassembled WGS sequence"/>
</dbReference>
<sequence>MAVMAASLVASAQFSDPAKDIPAYNSQAPHAPLPPVLSGKQLTGVYFSHPYQVTAYKMAAQVPGVLFQQPCYCRCDRGMGHNSLHSCFEGLHGAECSTCMKEAAYTYRETKRGRSAAQIRAGIERGEFESIDLEHIAL</sequence>
<name>A0ABW1Z5E6_9BACT</name>
<comment type="caution">
    <text evidence="1">The sequence shown here is derived from an EMBL/GenBank/DDBJ whole genome shotgun (WGS) entry which is preliminary data.</text>
</comment>
<evidence type="ECO:0000313" key="2">
    <source>
        <dbReference type="Proteomes" id="UP001596391"/>
    </source>
</evidence>
<dbReference type="EMBL" id="JBHSWI010000001">
    <property type="protein sequence ID" value="MFC6644098.1"/>
    <property type="molecule type" value="Genomic_DNA"/>
</dbReference>
<reference evidence="2" key="1">
    <citation type="journal article" date="2019" name="Int. J. Syst. Evol. Microbiol.">
        <title>The Global Catalogue of Microorganisms (GCM) 10K type strain sequencing project: providing services to taxonomists for standard genome sequencing and annotation.</title>
        <authorList>
            <consortium name="The Broad Institute Genomics Platform"/>
            <consortium name="The Broad Institute Genome Sequencing Center for Infectious Disease"/>
            <person name="Wu L."/>
            <person name="Ma J."/>
        </authorList>
    </citation>
    <scope>NUCLEOTIDE SEQUENCE [LARGE SCALE GENOMIC DNA]</scope>
    <source>
        <strain evidence="2">CGMCC 1.16026</strain>
    </source>
</reference>
<accession>A0ABW1Z5E6</accession>
<dbReference type="RefSeq" id="WP_390233409.1">
    <property type="nucleotide sequence ID" value="NZ_JBHSWI010000001.1"/>
</dbReference>